<accession>A0A494WRD9</accession>
<evidence type="ECO:0000313" key="2">
    <source>
        <dbReference type="Proteomes" id="UP000271256"/>
    </source>
</evidence>
<protein>
    <recommendedName>
        <fullName evidence="3">XRE family transcriptional regulator</fullName>
    </recommendedName>
</protein>
<dbReference type="RefSeq" id="WP_121450226.1">
    <property type="nucleotide sequence ID" value="NZ_RBWE01000001.1"/>
</dbReference>
<reference evidence="1 2" key="1">
    <citation type="submission" date="2018-10" db="EMBL/GenBank/DDBJ databases">
        <authorList>
            <person name="Grouzdev D.S."/>
            <person name="Krutkina M.S."/>
            <person name="Tourova T.P."/>
            <person name="Nazina T.N."/>
        </authorList>
    </citation>
    <scope>NUCLEOTIDE SEQUENCE [LARGE SCALE GENOMIC DNA]</scope>
    <source>
        <strain evidence="1 2">435</strain>
    </source>
</reference>
<sequence>MYLNKEKIKELMQVKAGGNYHEFARQLRIDVAQLHRVLNTQAKAGPKLLGCFMRYCQDNGLDFKQYIFLEEPLHVCNSSQTTVLDTGTEGK</sequence>
<evidence type="ECO:0000313" key="1">
    <source>
        <dbReference type="EMBL" id="RKO65756.1"/>
    </source>
</evidence>
<name>A0A494WRD9_9FIRM</name>
<dbReference type="AlphaFoldDB" id="A0A494WRD9"/>
<gene>
    <name evidence="1" type="ORF">D7024_01425</name>
</gene>
<comment type="caution">
    <text evidence="1">The sequence shown here is derived from an EMBL/GenBank/DDBJ whole genome shotgun (WGS) entry which is preliminary data.</text>
</comment>
<keyword evidence="2" id="KW-1185">Reference proteome</keyword>
<organism evidence="1 2">
    <name type="scientific">Desulfofundulus salinus</name>
    <dbReference type="NCBI Taxonomy" id="2419843"/>
    <lineage>
        <taxon>Bacteria</taxon>
        <taxon>Bacillati</taxon>
        <taxon>Bacillota</taxon>
        <taxon>Clostridia</taxon>
        <taxon>Eubacteriales</taxon>
        <taxon>Peptococcaceae</taxon>
        <taxon>Desulfofundulus</taxon>
    </lineage>
</organism>
<dbReference type="OrthoDB" id="2661663at2"/>
<dbReference type="EMBL" id="RBWE01000001">
    <property type="protein sequence ID" value="RKO65756.1"/>
    <property type="molecule type" value="Genomic_DNA"/>
</dbReference>
<dbReference type="Proteomes" id="UP000271256">
    <property type="component" value="Unassembled WGS sequence"/>
</dbReference>
<evidence type="ECO:0008006" key="3">
    <source>
        <dbReference type="Google" id="ProtNLM"/>
    </source>
</evidence>
<proteinExistence type="predicted"/>